<keyword evidence="9" id="KW-0812">Transmembrane</keyword>
<proteinExistence type="predicted"/>
<feature type="transmembrane region" description="Helical" evidence="9">
    <location>
        <begin position="27"/>
        <end position="46"/>
    </location>
</feature>
<dbReference type="RefSeq" id="WP_272422692.1">
    <property type="nucleotide sequence ID" value="NZ_JAGTJJ010000067.1"/>
</dbReference>
<dbReference type="Pfam" id="PF03372">
    <property type="entry name" value="Exo_endo_phos"/>
    <property type="match status" value="1"/>
</dbReference>
<organism evidence="11 12">
    <name type="scientific">Polyangium jinanense</name>
    <dbReference type="NCBI Taxonomy" id="2829994"/>
    <lineage>
        <taxon>Bacteria</taxon>
        <taxon>Pseudomonadati</taxon>
        <taxon>Myxococcota</taxon>
        <taxon>Polyangia</taxon>
        <taxon>Polyangiales</taxon>
        <taxon>Polyangiaceae</taxon>
        <taxon>Polyangium</taxon>
    </lineage>
</organism>
<keyword evidence="9" id="KW-0472">Membrane</keyword>
<keyword evidence="6" id="KW-0378">Hydrolase</keyword>
<dbReference type="EMBL" id="JAGTJJ010000067">
    <property type="protein sequence ID" value="MDC3988194.1"/>
    <property type="molecule type" value="Genomic_DNA"/>
</dbReference>
<keyword evidence="12" id="KW-1185">Reference proteome</keyword>
<keyword evidence="11" id="KW-0255">Endonuclease</keyword>
<evidence type="ECO:0000256" key="9">
    <source>
        <dbReference type="SAM" id="Phobius"/>
    </source>
</evidence>
<comment type="cofactor">
    <cofactor evidence="1">
        <name>Mn(2+)</name>
        <dbReference type="ChEBI" id="CHEBI:29035"/>
    </cofactor>
</comment>
<feature type="transmembrane region" description="Helical" evidence="9">
    <location>
        <begin position="52"/>
        <end position="76"/>
    </location>
</feature>
<dbReference type="PANTHER" id="PTHR15822:SF4">
    <property type="entry name" value="TYROSYL-DNA PHOSPHODIESTERASE 2"/>
    <property type="match status" value="1"/>
</dbReference>
<evidence type="ECO:0000259" key="10">
    <source>
        <dbReference type="Pfam" id="PF03372"/>
    </source>
</evidence>
<feature type="domain" description="Endonuclease/exonuclease/phosphatase" evidence="10">
    <location>
        <begin position="118"/>
        <end position="340"/>
    </location>
</feature>
<evidence type="ECO:0000256" key="6">
    <source>
        <dbReference type="ARBA" id="ARBA00022801"/>
    </source>
</evidence>
<comment type="cofactor">
    <cofactor evidence="2">
        <name>Mg(2+)</name>
        <dbReference type="ChEBI" id="CHEBI:18420"/>
    </cofactor>
</comment>
<keyword evidence="9" id="KW-1133">Transmembrane helix</keyword>
<evidence type="ECO:0000256" key="3">
    <source>
        <dbReference type="ARBA" id="ARBA00022722"/>
    </source>
</evidence>
<evidence type="ECO:0000313" key="11">
    <source>
        <dbReference type="EMBL" id="MDC3988194.1"/>
    </source>
</evidence>
<evidence type="ECO:0000256" key="2">
    <source>
        <dbReference type="ARBA" id="ARBA00001946"/>
    </source>
</evidence>
<dbReference type="SUPFAM" id="SSF56219">
    <property type="entry name" value="DNase I-like"/>
    <property type="match status" value="1"/>
</dbReference>
<evidence type="ECO:0000256" key="1">
    <source>
        <dbReference type="ARBA" id="ARBA00001936"/>
    </source>
</evidence>
<evidence type="ECO:0000256" key="5">
    <source>
        <dbReference type="ARBA" id="ARBA00022763"/>
    </source>
</evidence>
<keyword evidence="4" id="KW-0479">Metal-binding</keyword>
<dbReference type="GO" id="GO:0006281">
    <property type="term" value="P:DNA repair"/>
    <property type="evidence" value="ECO:0007669"/>
    <property type="project" value="UniProtKB-KW"/>
</dbReference>
<evidence type="ECO:0000256" key="7">
    <source>
        <dbReference type="ARBA" id="ARBA00022842"/>
    </source>
</evidence>
<dbReference type="Gene3D" id="3.60.10.10">
    <property type="entry name" value="Endonuclease/exonuclease/phosphatase"/>
    <property type="match status" value="1"/>
</dbReference>
<keyword evidence="3" id="KW-0540">Nuclease</keyword>
<accession>A0A9X3XCJ7</accession>
<dbReference type="GO" id="GO:0004519">
    <property type="term" value="F:endonuclease activity"/>
    <property type="evidence" value="ECO:0007669"/>
    <property type="project" value="UniProtKB-KW"/>
</dbReference>
<keyword evidence="5" id="KW-0227">DNA damage</keyword>
<comment type="caution">
    <text evidence="11">The sequence shown here is derived from an EMBL/GenBank/DDBJ whole genome shotgun (WGS) entry which is preliminary data.</text>
</comment>
<keyword evidence="8" id="KW-0234">DNA repair</keyword>
<reference evidence="11 12" key="1">
    <citation type="submission" date="2021-04" db="EMBL/GenBank/DDBJ databases">
        <title>Genome analysis of Polyangium sp.</title>
        <authorList>
            <person name="Li Y."/>
            <person name="Wang J."/>
        </authorList>
    </citation>
    <scope>NUCLEOTIDE SEQUENCE [LARGE SCALE GENOMIC DNA]</scope>
    <source>
        <strain evidence="11 12">SDU14</strain>
    </source>
</reference>
<dbReference type="PANTHER" id="PTHR15822">
    <property type="entry name" value="TRAF AND TNF RECEPTOR-ASSOCIATED PROTEIN"/>
    <property type="match status" value="1"/>
</dbReference>
<dbReference type="GO" id="GO:0016787">
    <property type="term" value="F:hydrolase activity"/>
    <property type="evidence" value="ECO:0007669"/>
    <property type="project" value="UniProtKB-KW"/>
</dbReference>
<gene>
    <name evidence="11" type="ORF">KEG57_47440</name>
</gene>
<dbReference type="GO" id="GO:0046872">
    <property type="term" value="F:metal ion binding"/>
    <property type="evidence" value="ECO:0007669"/>
    <property type="project" value="UniProtKB-KW"/>
</dbReference>
<evidence type="ECO:0000313" key="12">
    <source>
        <dbReference type="Proteomes" id="UP001151081"/>
    </source>
</evidence>
<evidence type="ECO:0000256" key="8">
    <source>
        <dbReference type="ARBA" id="ARBA00023204"/>
    </source>
</evidence>
<keyword evidence="7" id="KW-0460">Magnesium</keyword>
<evidence type="ECO:0000256" key="4">
    <source>
        <dbReference type="ARBA" id="ARBA00022723"/>
    </source>
</evidence>
<feature type="transmembrane region" description="Helical" evidence="9">
    <location>
        <begin position="83"/>
        <end position="102"/>
    </location>
</feature>
<dbReference type="InterPro" id="IPR051547">
    <property type="entry name" value="TDP2-like"/>
</dbReference>
<dbReference type="AlphaFoldDB" id="A0A9X3XCJ7"/>
<dbReference type="InterPro" id="IPR005135">
    <property type="entry name" value="Endo/exonuclease/phosphatase"/>
</dbReference>
<dbReference type="InterPro" id="IPR036691">
    <property type="entry name" value="Endo/exonu/phosph_ase_sf"/>
</dbReference>
<protein>
    <submittedName>
        <fullName evidence="11">Endonuclease/exonuclease/phosphatase family protein</fullName>
    </submittedName>
</protein>
<dbReference type="Proteomes" id="UP001151081">
    <property type="component" value="Unassembled WGS sequence"/>
</dbReference>
<name>A0A9X3XCJ7_9BACT</name>
<sequence length="352" mass="38482">MTPADAPTQEAPRSSDRRSFRDRLLDGLVWSYGLVLVAVLVTRYGLGDRTWWSFAANALLLYAFLPAPLILAVVALRRRREGVVIVVLSALLFVWLWGGLFVPCGKTPQATENQLRIMSYNTLGFNPNTAATIRVIREVNADIVALQEMTPEHADALEQALSERYPYRLLDARPGVTGSGILSRHPLRKVDASPLDRIAWIGTPMVVELDIGTERVTFVNFHTVAGPANARVRDEQARALADFADAHAGPLIFAGDLNATDQNAAHAIVTRAMRDAWREAGWGFGHTFPGEPTPARGGSRPVLLGVPVPTWLVRIDYIFHSNALETIDARIGPGDGGSDHRPVVATLSFVTK</sequence>